<evidence type="ECO:0000313" key="1">
    <source>
        <dbReference type="EMBL" id="ADO98402.1"/>
    </source>
</evidence>
<dbReference type="EMBL" id="GU071099">
    <property type="protein sequence ID" value="ADO98402.1"/>
    <property type="molecule type" value="Genomic_DNA"/>
</dbReference>
<name>E3SLQ4_9CAUD</name>
<accession>E3SLQ4</accession>
<dbReference type="RefSeq" id="YP_004323147.1">
    <property type="nucleotide sequence ID" value="NC_015283.1"/>
</dbReference>
<dbReference type="KEGG" id="vg:10327645"/>
<protein>
    <submittedName>
        <fullName evidence="1">Baseplate tail tube cap</fullName>
    </submittedName>
</protein>
<dbReference type="OrthoDB" id="18616at10239"/>
<proteinExistence type="predicted"/>
<dbReference type="Proteomes" id="UP000006528">
    <property type="component" value="Segment"/>
</dbReference>
<evidence type="ECO:0000313" key="2">
    <source>
        <dbReference type="Proteomes" id="UP000006528"/>
    </source>
</evidence>
<organism evidence="1 2">
    <name type="scientific">Prochlorococcus phage P-RSM4</name>
    <dbReference type="NCBI Taxonomy" id="444862"/>
    <lineage>
        <taxon>Viruses</taxon>
        <taxon>Duplodnaviria</taxon>
        <taxon>Heunggongvirae</taxon>
        <taxon>Uroviricota</taxon>
        <taxon>Caudoviricetes</taxon>
        <taxon>Pantevenvirales</taxon>
        <taxon>Kyanoviridae</taxon>
        <taxon>Thaumasvirus</taxon>
        <taxon>Thaumasvirus stim4</taxon>
    </lineage>
</organism>
<reference evidence="1 2" key="1">
    <citation type="journal article" date="2010" name="Environ. Microbiol.">
        <title>Genomic analysis of oceanic cyanobacterial myoviruses compared with T4-like myoviruses from diverse hosts and environments.</title>
        <authorList>
            <person name="Sullivan M.B."/>
            <person name="Huang K.H."/>
            <person name="Ignacio-Espinoza J.C."/>
            <person name="Berlin A.M."/>
            <person name="Kelly L."/>
            <person name="Weigele P.R."/>
            <person name="DeFrancesco A.S."/>
            <person name="Kern S.E."/>
            <person name="Thompson L.R."/>
            <person name="Young S."/>
            <person name="Yandava C."/>
            <person name="Fu R."/>
            <person name="Krastins B."/>
            <person name="Chase M."/>
            <person name="Sarracino D."/>
            <person name="Osburne M.S."/>
            <person name="Henn M.R."/>
            <person name="Chisholm S.W."/>
        </authorList>
    </citation>
    <scope>NUCLEOTIDE SEQUENCE [LARGE SCALE GENOMIC DNA]</scope>
    <source>
        <strain evidence="1">9303-10a</strain>
    </source>
</reference>
<sequence length="346" mass="38100">MDSDFNGDSVDGLTGKTDYLRIRRKKTVYHDGGKDYYGQNNYPRNLGRTNFHSSIAYLAIPGGINAQYSPVYNQTNLGIGGAAAINAIQSGTSFENVAGSLQDAARAVLPEFFASTIASGANALSGFLGVRGNLNMNSLAGLTEGKVFNPYVEQIFSQMNFRNHSFAFKMFARNYKEAQEIRKIIQYVKVGAHPKVGANVSQESDLLNLTDIKDSKKLENTTGDKDQTTNNFKKFVRDNGGVMSGYRFFGIPDQYELAFMRMTPKSGEFSDPLGTSSTAAHETNMSLHFKMDTCVCSGLSVNYTPDNQYTSIKRIDGSMIQVPAVELQVQFTEVRLLSQSDIINGY</sequence>
<gene>
    <name evidence="1" type="primary">gp48</name>
    <name evidence="1" type="ORF">PRSM4_017</name>
</gene>
<dbReference type="GeneID" id="10327645"/>